<sequence>MDSTAWELVVPAFARHFREIRFDHRGIGRSEPGFDDAYTTRSFAQDAVAVLDAAGAERAHIYRDSMGGRVAQWLAIDHADRVGALVLGATTAGDERDAPRTAQATADLASGDPLRLAARTPPRSSTRQPAAASGVSIATPAARTTPGTSSNGSRPPRSSSMAWTTS</sequence>
<protein>
    <recommendedName>
        <fullName evidence="2">AB hydrolase-1 domain-containing protein</fullName>
    </recommendedName>
</protein>
<accession>A0ABP8LHX1</accession>
<gene>
    <name evidence="3" type="ORF">GCM10023169_31410</name>
</gene>
<evidence type="ECO:0000256" key="1">
    <source>
        <dbReference type="SAM" id="MobiDB-lite"/>
    </source>
</evidence>
<dbReference type="EMBL" id="BAABGN010000012">
    <property type="protein sequence ID" value="GAA4429277.1"/>
    <property type="molecule type" value="Genomic_DNA"/>
</dbReference>
<keyword evidence="4" id="KW-1185">Reference proteome</keyword>
<dbReference type="InterPro" id="IPR029058">
    <property type="entry name" value="AB_hydrolase_fold"/>
</dbReference>
<dbReference type="InterPro" id="IPR050471">
    <property type="entry name" value="AB_hydrolase"/>
</dbReference>
<feature type="domain" description="AB hydrolase-1" evidence="2">
    <location>
        <begin position="6"/>
        <end position="98"/>
    </location>
</feature>
<organism evidence="3 4">
    <name type="scientific">Georgenia halophila</name>
    <dbReference type="NCBI Taxonomy" id="620889"/>
    <lineage>
        <taxon>Bacteria</taxon>
        <taxon>Bacillati</taxon>
        <taxon>Actinomycetota</taxon>
        <taxon>Actinomycetes</taxon>
        <taxon>Micrococcales</taxon>
        <taxon>Bogoriellaceae</taxon>
        <taxon>Georgenia</taxon>
    </lineage>
</organism>
<dbReference type="InterPro" id="IPR000073">
    <property type="entry name" value="AB_hydrolase_1"/>
</dbReference>
<feature type="region of interest" description="Disordered" evidence="1">
    <location>
        <begin position="90"/>
        <end position="166"/>
    </location>
</feature>
<dbReference type="Proteomes" id="UP001500622">
    <property type="component" value="Unassembled WGS sequence"/>
</dbReference>
<reference evidence="4" key="1">
    <citation type="journal article" date="2019" name="Int. J. Syst. Evol. Microbiol.">
        <title>The Global Catalogue of Microorganisms (GCM) 10K type strain sequencing project: providing services to taxonomists for standard genome sequencing and annotation.</title>
        <authorList>
            <consortium name="The Broad Institute Genomics Platform"/>
            <consortium name="The Broad Institute Genome Sequencing Center for Infectious Disease"/>
            <person name="Wu L."/>
            <person name="Ma J."/>
        </authorList>
    </citation>
    <scope>NUCLEOTIDE SEQUENCE [LARGE SCALE GENOMIC DNA]</scope>
    <source>
        <strain evidence="4">JCM 17810</strain>
    </source>
</reference>
<dbReference type="SUPFAM" id="SSF53474">
    <property type="entry name" value="alpha/beta-Hydrolases"/>
    <property type="match status" value="1"/>
</dbReference>
<dbReference type="Gene3D" id="3.40.50.1820">
    <property type="entry name" value="alpha/beta hydrolase"/>
    <property type="match status" value="1"/>
</dbReference>
<dbReference type="PANTHER" id="PTHR43433">
    <property type="entry name" value="HYDROLASE, ALPHA/BETA FOLD FAMILY PROTEIN"/>
    <property type="match status" value="1"/>
</dbReference>
<evidence type="ECO:0000313" key="3">
    <source>
        <dbReference type="EMBL" id="GAA4429277.1"/>
    </source>
</evidence>
<evidence type="ECO:0000259" key="2">
    <source>
        <dbReference type="Pfam" id="PF00561"/>
    </source>
</evidence>
<proteinExistence type="predicted"/>
<name>A0ABP8LHX1_9MICO</name>
<feature type="compositionally biased region" description="Low complexity" evidence="1">
    <location>
        <begin position="143"/>
        <end position="160"/>
    </location>
</feature>
<dbReference type="PANTHER" id="PTHR43433:SF5">
    <property type="entry name" value="AB HYDROLASE-1 DOMAIN-CONTAINING PROTEIN"/>
    <property type="match status" value="1"/>
</dbReference>
<dbReference type="Pfam" id="PF00561">
    <property type="entry name" value="Abhydrolase_1"/>
    <property type="match status" value="1"/>
</dbReference>
<comment type="caution">
    <text evidence="3">The sequence shown here is derived from an EMBL/GenBank/DDBJ whole genome shotgun (WGS) entry which is preliminary data.</text>
</comment>
<evidence type="ECO:0000313" key="4">
    <source>
        <dbReference type="Proteomes" id="UP001500622"/>
    </source>
</evidence>